<dbReference type="RefSeq" id="WP_126834842.1">
    <property type="nucleotide sequence ID" value="NZ_PIPT01000012.1"/>
</dbReference>
<dbReference type="InterPro" id="IPR032466">
    <property type="entry name" value="Metal_Hydrolase"/>
</dbReference>
<dbReference type="GO" id="GO:0046872">
    <property type="term" value="F:metal ion binding"/>
    <property type="evidence" value="ECO:0007669"/>
    <property type="project" value="UniProtKB-KW"/>
</dbReference>
<keyword evidence="6" id="KW-1185">Reference proteome</keyword>
<proteinExistence type="inferred from homology"/>
<evidence type="ECO:0000256" key="2">
    <source>
        <dbReference type="ARBA" id="ARBA00022723"/>
    </source>
</evidence>
<feature type="binding site" evidence="4">
    <location>
        <position position="9"/>
    </location>
    <ligand>
        <name>a divalent metal cation</name>
        <dbReference type="ChEBI" id="CHEBI:60240"/>
        <label>1</label>
    </ligand>
</feature>
<dbReference type="GO" id="GO:0005829">
    <property type="term" value="C:cytosol"/>
    <property type="evidence" value="ECO:0007669"/>
    <property type="project" value="TreeGrafter"/>
</dbReference>
<feature type="binding site" evidence="4">
    <location>
        <position position="206"/>
    </location>
    <ligand>
        <name>a divalent metal cation</name>
        <dbReference type="ChEBI" id="CHEBI:60240"/>
        <label>1</label>
    </ligand>
</feature>
<feature type="binding site" evidence="4">
    <location>
        <position position="11"/>
    </location>
    <ligand>
        <name>a divalent metal cation</name>
        <dbReference type="ChEBI" id="CHEBI:60240"/>
        <label>1</label>
    </ligand>
</feature>
<dbReference type="AlphaFoldDB" id="A0A432XB72"/>
<dbReference type="InterPro" id="IPR018228">
    <property type="entry name" value="DNase_TatD-rel_CS"/>
</dbReference>
<dbReference type="Proteomes" id="UP000286678">
    <property type="component" value="Unassembled WGS sequence"/>
</dbReference>
<dbReference type="Pfam" id="PF01026">
    <property type="entry name" value="TatD_DNase"/>
    <property type="match status" value="1"/>
</dbReference>
<dbReference type="InterPro" id="IPR001130">
    <property type="entry name" value="TatD-like"/>
</dbReference>
<evidence type="ECO:0000313" key="5">
    <source>
        <dbReference type="EMBL" id="RUO45892.1"/>
    </source>
</evidence>
<dbReference type="PANTHER" id="PTHR46124">
    <property type="entry name" value="D-AMINOACYL-TRNA DEACYLASE"/>
    <property type="match status" value="1"/>
</dbReference>
<sequence length="269" mass="29836">MSESLFDTHCHLDFEVFDADRNEVLERAWQAGVRHILIPGTQQGDIASKALVHDTQIQLHRAAGLHPYFIQHHQPAHLAKVEEQLKQDQHLLVGEIGLDRTCPEWDKQCELFEQQVQLAARYRRPLILHHRKSQSDLLGILTSYLDELPSCKGVLHAFSGSAQQAQDWITKGFKLGVGGTITYARAKKTRSAIAQAPLSGLVLETDAPDMPLAGGQGQRNEPCCVADVFQALQQLRNESPAELAHALWENSHQLTGFLAADANGDSATY</sequence>
<evidence type="ECO:0000313" key="6">
    <source>
        <dbReference type="Proteomes" id="UP000286678"/>
    </source>
</evidence>
<dbReference type="PIRSF" id="PIRSF005902">
    <property type="entry name" value="DNase_TatD"/>
    <property type="match status" value="1"/>
</dbReference>
<gene>
    <name evidence="5" type="ORF">CWE21_12860</name>
</gene>
<feature type="binding site" evidence="4">
    <location>
        <position position="129"/>
    </location>
    <ligand>
        <name>a divalent metal cation</name>
        <dbReference type="ChEBI" id="CHEBI:60240"/>
        <label>2</label>
    </ligand>
</feature>
<feature type="binding site" evidence="4">
    <location>
        <position position="156"/>
    </location>
    <ligand>
        <name>a divalent metal cation</name>
        <dbReference type="ChEBI" id="CHEBI:60240"/>
        <label>2</label>
    </ligand>
</feature>
<dbReference type="EMBL" id="PIPT01000012">
    <property type="protein sequence ID" value="RUO45892.1"/>
    <property type="molecule type" value="Genomic_DNA"/>
</dbReference>
<evidence type="ECO:0000256" key="1">
    <source>
        <dbReference type="ARBA" id="ARBA00009275"/>
    </source>
</evidence>
<reference evidence="6" key="1">
    <citation type="journal article" date="2018" name="Front. Microbiol.">
        <title>Genome-Based Analysis Reveals the Taxonomy and Diversity of the Family Idiomarinaceae.</title>
        <authorList>
            <person name="Liu Y."/>
            <person name="Lai Q."/>
            <person name="Shao Z."/>
        </authorList>
    </citation>
    <scope>NUCLEOTIDE SEQUENCE [LARGE SCALE GENOMIC DNA]</scope>
    <source>
        <strain evidence="6">SW15</strain>
    </source>
</reference>
<keyword evidence="2 4" id="KW-0479">Metal-binding</keyword>
<evidence type="ECO:0000256" key="3">
    <source>
        <dbReference type="ARBA" id="ARBA00022801"/>
    </source>
</evidence>
<dbReference type="FunFam" id="3.20.20.140:FF:000005">
    <property type="entry name" value="TatD family hydrolase"/>
    <property type="match status" value="1"/>
</dbReference>
<dbReference type="OrthoDB" id="9810005at2"/>
<dbReference type="CDD" id="cd01310">
    <property type="entry name" value="TatD_DNAse"/>
    <property type="match status" value="1"/>
</dbReference>
<name>A0A432XB72_9GAMM</name>
<organism evidence="5 6">
    <name type="scientific">Pseudidiomarina aquimaris</name>
    <dbReference type="NCBI Taxonomy" id="641841"/>
    <lineage>
        <taxon>Bacteria</taxon>
        <taxon>Pseudomonadati</taxon>
        <taxon>Pseudomonadota</taxon>
        <taxon>Gammaproteobacteria</taxon>
        <taxon>Alteromonadales</taxon>
        <taxon>Idiomarinaceae</taxon>
        <taxon>Pseudidiomarina</taxon>
    </lineage>
</organism>
<dbReference type="Gene3D" id="3.20.20.140">
    <property type="entry name" value="Metal-dependent hydrolases"/>
    <property type="match status" value="1"/>
</dbReference>
<protein>
    <submittedName>
        <fullName evidence="5">Uncharacterized protein</fullName>
    </submittedName>
</protein>
<dbReference type="PROSITE" id="PS01137">
    <property type="entry name" value="TATD_1"/>
    <property type="match status" value="1"/>
</dbReference>
<feature type="binding site" evidence="4">
    <location>
        <position position="95"/>
    </location>
    <ligand>
        <name>a divalent metal cation</name>
        <dbReference type="ChEBI" id="CHEBI:60240"/>
        <label>1</label>
    </ligand>
</feature>
<comment type="caution">
    <text evidence="5">The sequence shown here is derived from an EMBL/GenBank/DDBJ whole genome shotgun (WGS) entry which is preliminary data.</text>
</comment>
<dbReference type="PANTHER" id="PTHR46124:SF3">
    <property type="entry name" value="HYDROLASE"/>
    <property type="match status" value="1"/>
</dbReference>
<evidence type="ECO:0000256" key="4">
    <source>
        <dbReference type="PIRSR" id="PIRSR005902-1"/>
    </source>
</evidence>
<accession>A0A432XB72</accession>
<comment type="similarity">
    <text evidence="1">Belongs to the metallo-dependent hydrolases superfamily. TatD-type hydrolase family.</text>
</comment>
<keyword evidence="3" id="KW-0378">Hydrolase</keyword>
<dbReference type="GO" id="GO:0016788">
    <property type="term" value="F:hydrolase activity, acting on ester bonds"/>
    <property type="evidence" value="ECO:0007669"/>
    <property type="project" value="InterPro"/>
</dbReference>
<dbReference type="SUPFAM" id="SSF51556">
    <property type="entry name" value="Metallo-dependent hydrolases"/>
    <property type="match status" value="1"/>
</dbReference>